<dbReference type="EMBL" id="MU394309">
    <property type="protein sequence ID" value="KAI6087251.1"/>
    <property type="molecule type" value="Genomic_DNA"/>
</dbReference>
<reference evidence="1 2" key="1">
    <citation type="journal article" date="2022" name="New Phytol.">
        <title>Ecological generalism drives hyperdiversity of secondary metabolite gene clusters in xylarialean endophytes.</title>
        <authorList>
            <person name="Franco M.E.E."/>
            <person name="Wisecaver J.H."/>
            <person name="Arnold A.E."/>
            <person name="Ju Y.M."/>
            <person name="Slot J.C."/>
            <person name="Ahrendt S."/>
            <person name="Moore L.P."/>
            <person name="Eastman K.E."/>
            <person name="Scott K."/>
            <person name="Konkel Z."/>
            <person name="Mondo S.J."/>
            <person name="Kuo A."/>
            <person name="Hayes R.D."/>
            <person name="Haridas S."/>
            <person name="Andreopoulos B."/>
            <person name="Riley R."/>
            <person name="LaButti K."/>
            <person name="Pangilinan J."/>
            <person name="Lipzen A."/>
            <person name="Amirebrahimi M."/>
            <person name="Yan J."/>
            <person name="Adam C."/>
            <person name="Keymanesh K."/>
            <person name="Ng V."/>
            <person name="Louie K."/>
            <person name="Northen T."/>
            <person name="Drula E."/>
            <person name="Henrissat B."/>
            <person name="Hsieh H.M."/>
            <person name="Youens-Clark K."/>
            <person name="Lutzoni F."/>
            <person name="Miadlikowska J."/>
            <person name="Eastwood D.C."/>
            <person name="Hamelin R.C."/>
            <person name="Grigoriev I.V."/>
            <person name="U'Ren J.M."/>
        </authorList>
    </citation>
    <scope>NUCLEOTIDE SEQUENCE [LARGE SCALE GENOMIC DNA]</scope>
    <source>
        <strain evidence="1 2">ER1909</strain>
    </source>
</reference>
<dbReference type="Proteomes" id="UP001497680">
    <property type="component" value="Unassembled WGS sequence"/>
</dbReference>
<sequence length="394" mass="42635">MPYEMNFHRERHSSANLTVVAKEPEREFENLNLLQDLMGDSKKASGRNATPNRHSSCPSNSSDEVLSSKIYKHQPQASVASLQSVASLESDCSEPAEQQPSISPAPPPSRASNFPGRVPPQCPPDSSPHSFKLSPVVPRPSSLATPETTSSQIQRPSTWPVSEPNPGLNALFQQPVRLKKTYSAPSTSGSSSDTRSSQHSLFTVSSITSLRSTISEQSVYSEASRPDSSTSQRSARPTLALSSSNTGVGVKVEQILRGKMSTAAEPRDQRIALSHLSAYHARISDESSRAIESVLHGVGDDDSSSIEDTTSAICQLKETTGPQLTSSTTIDLDSLESSGGVGATQSPDSGLMVMTPEIENRRCVADSLAWQRRTRMLQIDYPRELDRGREQSRT</sequence>
<comment type="caution">
    <text evidence="1">The sequence shown here is derived from an EMBL/GenBank/DDBJ whole genome shotgun (WGS) entry which is preliminary data.</text>
</comment>
<protein>
    <submittedName>
        <fullName evidence="1">Uncharacterized protein</fullName>
    </submittedName>
</protein>
<proteinExistence type="predicted"/>
<keyword evidence="2" id="KW-1185">Reference proteome</keyword>
<organism evidence="1 2">
    <name type="scientific">Hypoxylon rubiginosum</name>
    <dbReference type="NCBI Taxonomy" id="110542"/>
    <lineage>
        <taxon>Eukaryota</taxon>
        <taxon>Fungi</taxon>
        <taxon>Dikarya</taxon>
        <taxon>Ascomycota</taxon>
        <taxon>Pezizomycotina</taxon>
        <taxon>Sordariomycetes</taxon>
        <taxon>Xylariomycetidae</taxon>
        <taxon>Xylariales</taxon>
        <taxon>Hypoxylaceae</taxon>
        <taxon>Hypoxylon</taxon>
    </lineage>
</organism>
<accession>A0ACC0D3L2</accession>
<name>A0ACC0D3L2_9PEZI</name>
<evidence type="ECO:0000313" key="1">
    <source>
        <dbReference type="EMBL" id="KAI6087251.1"/>
    </source>
</evidence>
<gene>
    <name evidence="1" type="ORF">F4821DRAFT_116406</name>
</gene>
<evidence type="ECO:0000313" key="2">
    <source>
        <dbReference type="Proteomes" id="UP001497680"/>
    </source>
</evidence>